<dbReference type="Pfam" id="PF01226">
    <property type="entry name" value="Form_Nir_trans"/>
    <property type="match status" value="1"/>
</dbReference>
<feature type="transmembrane region" description="Helical" evidence="8">
    <location>
        <begin position="161"/>
        <end position="180"/>
    </location>
</feature>
<keyword evidence="4 8" id="KW-1133">Transmembrane helix</keyword>
<dbReference type="AlphaFoldDB" id="A0AAV7Y5C2"/>
<feature type="compositionally biased region" description="Acidic residues" evidence="7">
    <location>
        <begin position="322"/>
        <end position="337"/>
    </location>
</feature>
<proteinExistence type="inferred from homology"/>
<evidence type="ECO:0000256" key="6">
    <source>
        <dbReference type="ARBA" id="ARBA00049660"/>
    </source>
</evidence>
<dbReference type="InterPro" id="IPR023271">
    <property type="entry name" value="Aquaporin-like"/>
</dbReference>
<evidence type="ECO:0000256" key="4">
    <source>
        <dbReference type="ARBA" id="ARBA00022989"/>
    </source>
</evidence>
<keyword evidence="3 8" id="KW-0812">Transmembrane</keyword>
<accession>A0AAV7Y5C2</accession>
<evidence type="ECO:0000256" key="2">
    <source>
        <dbReference type="ARBA" id="ARBA00022448"/>
    </source>
</evidence>
<dbReference type="EMBL" id="JANTQA010000075">
    <property type="protein sequence ID" value="KAJ3423859.1"/>
    <property type="molecule type" value="Genomic_DNA"/>
</dbReference>
<dbReference type="PANTHER" id="PTHR30520">
    <property type="entry name" value="FORMATE TRANSPORTER-RELATED"/>
    <property type="match status" value="1"/>
</dbReference>
<dbReference type="Gene3D" id="1.20.1080.10">
    <property type="entry name" value="Glycerol uptake facilitator protein"/>
    <property type="match status" value="1"/>
</dbReference>
<comment type="caution">
    <text evidence="9">The sequence shown here is derived from an EMBL/GenBank/DDBJ whole genome shotgun (WGS) entry which is preliminary data.</text>
</comment>
<sequence>MPYRSYTETIEAVFNLGIAKANKPYPKVLMGGFLAGIYIGFGSILAIIVGTMPGISGSGNPGISKFFFGAVFPVGLMIIIIAGAELFTGNTMALIPGFLSRKITFFQVIKNWTLVYISNLVGSIFLAWLFAVQTDLFTEEPYLSKVQGIAEMKTTLPWFTAFFRGIGCNTLVCIAVYMAIASQDIISKIFSCWWPIMCFVAIGFEHSIANQTFIPLGIFYDADVTWYSFFFKNLVPVTLGNIVGGSLIVGTSYWFIYYNSEDKEKTEESSNTSSEDFGQEDLHNNDFDEIAVDGRTRIYRLSQENPIGSLVYSNKKKPKIDTDEEDNENLLDEDSDN</sequence>
<evidence type="ECO:0000313" key="10">
    <source>
        <dbReference type="Proteomes" id="UP001146793"/>
    </source>
</evidence>
<evidence type="ECO:0000256" key="3">
    <source>
        <dbReference type="ARBA" id="ARBA00022692"/>
    </source>
</evidence>
<feature type="transmembrane region" description="Helical" evidence="8">
    <location>
        <begin position="111"/>
        <end position="131"/>
    </location>
</feature>
<comment type="similarity">
    <text evidence="6">Belongs to the FNT transporter (TC 1.A.16) family.</text>
</comment>
<dbReference type="Proteomes" id="UP001146793">
    <property type="component" value="Unassembled WGS sequence"/>
</dbReference>
<dbReference type="GO" id="GO:0015499">
    <property type="term" value="F:formate transmembrane transporter activity"/>
    <property type="evidence" value="ECO:0007669"/>
    <property type="project" value="TreeGrafter"/>
</dbReference>
<evidence type="ECO:0000313" key="9">
    <source>
        <dbReference type="EMBL" id="KAJ3423859.1"/>
    </source>
</evidence>
<reference evidence="9" key="1">
    <citation type="submission" date="2022-08" db="EMBL/GenBank/DDBJ databases">
        <title>Novel sulphate-reducing endosymbionts in the free-living metamonad Anaeramoeba.</title>
        <authorList>
            <person name="Jerlstrom-Hultqvist J."/>
            <person name="Cepicka I."/>
            <person name="Gallot-Lavallee L."/>
            <person name="Salas-Leiva D."/>
            <person name="Curtis B.A."/>
            <person name="Zahonova K."/>
            <person name="Pipaliya S."/>
            <person name="Dacks J."/>
            <person name="Roger A.J."/>
        </authorList>
    </citation>
    <scope>NUCLEOTIDE SEQUENCE</scope>
    <source>
        <strain evidence="9">Busselton2</strain>
    </source>
</reference>
<feature type="transmembrane region" description="Helical" evidence="8">
    <location>
        <begin position="234"/>
        <end position="256"/>
    </location>
</feature>
<dbReference type="InterPro" id="IPR000292">
    <property type="entry name" value="For/NO2_transpt"/>
</dbReference>
<dbReference type="NCBIfam" id="TIGR00790">
    <property type="entry name" value="fnt"/>
    <property type="match status" value="1"/>
</dbReference>
<evidence type="ECO:0000256" key="5">
    <source>
        <dbReference type="ARBA" id="ARBA00023136"/>
    </source>
</evidence>
<organism evidence="9 10">
    <name type="scientific">Anaeramoeba flamelloides</name>
    <dbReference type="NCBI Taxonomy" id="1746091"/>
    <lineage>
        <taxon>Eukaryota</taxon>
        <taxon>Metamonada</taxon>
        <taxon>Anaeramoebidae</taxon>
        <taxon>Anaeramoeba</taxon>
    </lineage>
</organism>
<keyword evidence="2" id="KW-0813">Transport</keyword>
<feature type="transmembrane region" description="Helical" evidence="8">
    <location>
        <begin position="70"/>
        <end position="99"/>
    </location>
</feature>
<evidence type="ECO:0000256" key="8">
    <source>
        <dbReference type="SAM" id="Phobius"/>
    </source>
</evidence>
<feature type="transmembrane region" description="Helical" evidence="8">
    <location>
        <begin position="28"/>
        <end position="50"/>
    </location>
</feature>
<keyword evidence="5 8" id="KW-0472">Membrane</keyword>
<name>A0AAV7Y5C2_9EUKA</name>
<comment type="subcellular location">
    <subcellularLocation>
        <location evidence="1">Membrane</location>
        <topology evidence="1">Multi-pass membrane protein</topology>
    </subcellularLocation>
</comment>
<feature type="region of interest" description="Disordered" evidence="7">
    <location>
        <begin position="312"/>
        <end position="337"/>
    </location>
</feature>
<feature type="transmembrane region" description="Helical" evidence="8">
    <location>
        <begin position="192"/>
        <end position="214"/>
    </location>
</feature>
<evidence type="ECO:0000256" key="7">
    <source>
        <dbReference type="SAM" id="MobiDB-lite"/>
    </source>
</evidence>
<dbReference type="GO" id="GO:0005886">
    <property type="term" value="C:plasma membrane"/>
    <property type="evidence" value="ECO:0007669"/>
    <property type="project" value="TreeGrafter"/>
</dbReference>
<dbReference type="PROSITE" id="PS01005">
    <property type="entry name" value="FORMATE_NITRITE_TP_1"/>
    <property type="match status" value="1"/>
</dbReference>
<dbReference type="FunFam" id="1.20.1080.10:FF:000011">
    <property type="entry name" value="Formate family transporter"/>
    <property type="match status" value="1"/>
</dbReference>
<dbReference type="PANTHER" id="PTHR30520:SF6">
    <property type="entry name" value="FORMATE_NITRATE FAMILY TRANSPORTER (EUROFUNG)"/>
    <property type="match status" value="1"/>
</dbReference>
<gene>
    <name evidence="9" type="ORF">M0812_29490</name>
</gene>
<dbReference type="InterPro" id="IPR024002">
    <property type="entry name" value="For/NO2_transpt_CS"/>
</dbReference>
<evidence type="ECO:0000256" key="1">
    <source>
        <dbReference type="ARBA" id="ARBA00004141"/>
    </source>
</evidence>
<protein>
    <submittedName>
        <fullName evidence="9">Formate transporter 1-related</fullName>
    </submittedName>
</protein>